<feature type="domain" description="Glycoside hydrolase family 5" evidence="5">
    <location>
        <begin position="89"/>
        <end position="217"/>
    </location>
</feature>
<feature type="chain" id="PRO_5013206974" description="Glycoside hydrolase family 5 domain-containing protein" evidence="4">
    <location>
        <begin position="19"/>
        <end position="222"/>
    </location>
</feature>
<dbReference type="Pfam" id="PF26410">
    <property type="entry name" value="GH5_mannosidase"/>
    <property type="match status" value="1"/>
</dbReference>
<comment type="caution">
    <text evidence="6">The sequence shown here is derived from an EMBL/GenBank/DDBJ whole genome shotgun (WGS) entry which is preliminary data.</text>
</comment>
<keyword evidence="4" id="KW-0732">Signal</keyword>
<evidence type="ECO:0000256" key="1">
    <source>
        <dbReference type="ARBA" id="ARBA00005641"/>
    </source>
</evidence>
<evidence type="ECO:0000256" key="4">
    <source>
        <dbReference type="SAM" id="SignalP"/>
    </source>
</evidence>
<feature type="signal peptide" evidence="4">
    <location>
        <begin position="1"/>
        <end position="18"/>
    </location>
</feature>
<protein>
    <recommendedName>
        <fullName evidence="5">Glycoside hydrolase family 5 domain-containing protein</fullName>
    </recommendedName>
</protein>
<evidence type="ECO:0000256" key="2">
    <source>
        <dbReference type="ARBA" id="ARBA00022801"/>
    </source>
</evidence>
<evidence type="ECO:0000313" key="7">
    <source>
        <dbReference type="Proteomes" id="UP000243217"/>
    </source>
</evidence>
<dbReference type="SUPFAM" id="SSF51445">
    <property type="entry name" value="(Trans)glycosidases"/>
    <property type="match status" value="1"/>
</dbReference>
<proteinExistence type="inferred from homology"/>
<keyword evidence="7" id="KW-1185">Reference proteome</keyword>
<reference evidence="6 7" key="1">
    <citation type="journal article" date="2014" name="Genome Biol. Evol.">
        <title>The secreted proteins of Achlya hypogyna and Thraustotheca clavata identify the ancestral oomycete secretome and reveal gene acquisitions by horizontal gene transfer.</title>
        <authorList>
            <person name="Misner I."/>
            <person name="Blouin N."/>
            <person name="Leonard G."/>
            <person name="Richards T.A."/>
            <person name="Lane C.E."/>
        </authorList>
    </citation>
    <scope>NUCLEOTIDE SEQUENCE [LARGE SCALE GENOMIC DNA]</scope>
    <source>
        <strain evidence="6 7">ATCC 34112</strain>
    </source>
</reference>
<sequence>MKLLLGVLFSALLATSASLIPDWEACDVNIDTCTSEGWICSFAPKDVSTERTSCIPNLHRRAKSLASVSSFAGANSFYLHQLVDNDRREVLDQLKAGGFKTVRIFLSSVGRNAKGANNVGVNDLEQNAVGTYDDSILSMVDKLMADCYQRGLKLIIAMHDRWSLGCWASDAYVAKYHLPTTSNCQQHANIANDFYTRTDAQADFDRRLVHILQHRNPHFNNR</sequence>
<dbReference type="Proteomes" id="UP000243217">
    <property type="component" value="Unassembled WGS sequence"/>
</dbReference>
<dbReference type="AlphaFoldDB" id="A0A1V9YE19"/>
<evidence type="ECO:0000313" key="6">
    <source>
        <dbReference type="EMBL" id="OQR83927.1"/>
    </source>
</evidence>
<organism evidence="6 7">
    <name type="scientific">Thraustotheca clavata</name>
    <dbReference type="NCBI Taxonomy" id="74557"/>
    <lineage>
        <taxon>Eukaryota</taxon>
        <taxon>Sar</taxon>
        <taxon>Stramenopiles</taxon>
        <taxon>Oomycota</taxon>
        <taxon>Saprolegniomycetes</taxon>
        <taxon>Saprolegniales</taxon>
        <taxon>Achlyaceae</taxon>
        <taxon>Thraustotheca</taxon>
    </lineage>
</organism>
<evidence type="ECO:0000256" key="3">
    <source>
        <dbReference type="ARBA" id="ARBA00023295"/>
    </source>
</evidence>
<feature type="non-terminal residue" evidence="6">
    <location>
        <position position="222"/>
    </location>
</feature>
<comment type="similarity">
    <text evidence="1">Belongs to the glycosyl hydrolase 5 (cellulase A) family.</text>
</comment>
<dbReference type="InterPro" id="IPR001547">
    <property type="entry name" value="Glyco_hydro_5"/>
</dbReference>
<evidence type="ECO:0000259" key="5">
    <source>
        <dbReference type="Pfam" id="PF26410"/>
    </source>
</evidence>
<dbReference type="GO" id="GO:0000272">
    <property type="term" value="P:polysaccharide catabolic process"/>
    <property type="evidence" value="ECO:0007669"/>
    <property type="project" value="InterPro"/>
</dbReference>
<name>A0A1V9YE19_9STRA</name>
<dbReference type="Gene3D" id="3.20.20.80">
    <property type="entry name" value="Glycosidases"/>
    <property type="match status" value="1"/>
</dbReference>
<gene>
    <name evidence="6" type="ORF">THRCLA_10900</name>
</gene>
<dbReference type="GO" id="GO:0004553">
    <property type="term" value="F:hydrolase activity, hydrolyzing O-glycosyl compounds"/>
    <property type="evidence" value="ECO:0007669"/>
    <property type="project" value="InterPro"/>
</dbReference>
<dbReference type="OrthoDB" id="63083at2759"/>
<keyword evidence="2" id="KW-0378">Hydrolase</keyword>
<accession>A0A1V9YE19</accession>
<dbReference type="InterPro" id="IPR017853">
    <property type="entry name" value="GH"/>
</dbReference>
<keyword evidence="3" id="KW-0326">Glycosidase</keyword>
<dbReference type="EMBL" id="JNBS01004201">
    <property type="protein sequence ID" value="OQR83927.1"/>
    <property type="molecule type" value="Genomic_DNA"/>
</dbReference>